<dbReference type="Proteomes" id="UP000198381">
    <property type="component" value="Unassembled WGS sequence"/>
</dbReference>
<dbReference type="PROSITE" id="PS51257">
    <property type="entry name" value="PROKAR_LIPOPROTEIN"/>
    <property type="match status" value="1"/>
</dbReference>
<proteinExistence type="predicted"/>
<protein>
    <recommendedName>
        <fullName evidence="3">Lipoprotein</fullName>
    </recommendedName>
</protein>
<keyword evidence="2" id="KW-1185">Reference proteome</keyword>
<evidence type="ECO:0000313" key="1">
    <source>
        <dbReference type="EMBL" id="OXB05180.1"/>
    </source>
</evidence>
<name>A0ABX4CS39_9FLAO</name>
<sequence length="186" mass="22728">MKKIITLSMLFCLLISCERKEPDFSEEMIDKLSLMQEDEELNILPSQYLTLDLYILTSDKQICRTNNHDLFLFFKKYYFKKYKSFDSFLNDVLNENLILIRNPNYWYNFKLNQKIEKEYFDLGFDKFLKKHSKQSIRKDRLELNTSDLKTDEYFTIKYLLYINKYDISSDCYLGIDFIRKREDSFK</sequence>
<comment type="caution">
    <text evidence="1">The sequence shown here is derived from an EMBL/GenBank/DDBJ whole genome shotgun (WGS) entry which is preliminary data.</text>
</comment>
<dbReference type="RefSeq" id="WP_089058926.1">
    <property type="nucleotide sequence ID" value="NZ_MUHD01000029.1"/>
</dbReference>
<evidence type="ECO:0000313" key="2">
    <source>
        <dbReference type="Proteomes" id="UP000198381"/>
    </source>
</evidence>
<gene>
    <name evidence="1" type="ORF">B0A81_15870</name>
</gene>
<organism evidence="1 2">
    <name type="scientific">Flavobacterium plurextorum</name>
    <dbReference type="NCBI Taxonomy" id="1114867"/>
    <lineage>
        <taxon>Bacteria</taxon>
        <taxon>Pseudomonadati</taxon>
        <taxon>Bacteroidota</taxon>
        <taxon>Flavobacteriia</taxon>
        <taxon>Flavobacteriales</taxon>
        <taxon>Flavobacteriaceae</taxon>
        <taxon>Flavobacterium</taxon>
    </lineage>
</organism>
<reference evidence="1 2" key="1">
    <citation type="submission" date="2016-11" db="EMBL/GenBank/DDBJ databases">
        <title>Whole genomes of Flavobacteriaceae.</title>
        <authorList>
            <person name="Stine C."/>
            <person name="Li C."/>
            <person name="Tadesse D."/>
        </authorList>
    </citation>
    <scope>NUCLEOTIDE SEQUENCE [LARGE SCALE GENOMIC DNA]</scope>
    <source>
        <strain evidence="1 2">CCUG 60112</strain>
    </source>
</reference>
<evidence type="ECO:0008006" key="3">
    <source>
        <dbReference type="Google" id="ProtNLM"/>
    </source>
</evidence>
<dbReference type="EMBL" id="MUHD01000029">
    <property type="protein sequence ID" value="OXB05180.1"/>
    <property type="molecule type" value="Genomic_DNA"/>
</dbReference>
<accession>A0ABX4CS39</accession>